<dbReference type="InterPro" id="IPR036439">
    <property type="entry name" value="Dockerin_dom_sf"/>
</dbReference>
<evidence type="ECO:0000313" key="2">
    <source>
        <dbReference type="Proteomes" id="UP001524383"/>
    </source>
</evidence>
<sequence length="260" mass="27872">MATRNRIFFLICMISFLISSGSAVTIQITPDRIDEGDQITATITGLEDGSHFALRMESSIERGDGSDFSYQADRLLLPFGMRSSRIALTASPVIEAGIQAKEGDSIKSIIQEAYLGDVSLLQNLGDIPVGTIEYIRVFGILVDDAPVVDISLTLSGIKEGAEDGSMTFCLLGIGDGIITLTALVDGSEVTSQQITIGNPWVRGDFNNNGRVDIGDVARVASMVTGLTEIDPRADFDHDDSVDCADAAKIAWYYVHSISSL</sequence>
<dbReference type="EMBL" id="VOTZ01000002">
    <property type="protein sequence ID" value="MCQ1537750.1"/>
    <property type="molecule type" value="Genomic_DNA"/>
</dbReference>
<evidence type="ECO:0008006" key="3">
    <source>
        <dbReference type="Google" id="ProtNLM"/>
    </source>
</evidence>
<keyword evidence="2" id="KW-1185">Reference proteome</keyword>
<proteinExistence type="predicted"/>
<dbReference type="RefSeq" id="WP_255331660.1">
    <property type="nucleotide sequence ID" value="NZ_VOTZ01000002.1"/>
</dbReference>
<protein>
    <recommendedName>
        <fullName evidence="3">Dockerin domain-containing protein</fullName>
    </recommendedName>
</protein>
<dbReference type="SUPFAM" id="SSF63446">
    <property type="entry name" value="Type I dockerin domain"/>
    <property type="match status" value="1"/>
</dbReference>
<dbReference type="InterPro" id="IPR018247">
    <property type="entry name" value="EF_Hand_1_Ca_BS"/>
</dbReference>
<dbReference type="Proteomes" id="UP001524383">
    <property type="component" value="Unassembled WGS sequence"/>
</dbReference>
<evidence type="ECO:0000313" key="1">
    <source>
        <dbReference type="EMBL" id="MCQ1537750.1"/>
    </source>
</evidence>
<reference evidence="1 2" key="1">
    <citation type="submission" date="2019-08" db="EMBL/GenBank/DDBJ databases">
        <authorList>
            <person name="Chen S.-C."/>
            <person name="Lai M.-C."/>
            <person name="You Y.-T."/>
        </authorList>
    </citation>
    <scope>NUCLEOTIDE SEQUENCE [LARGE SCALE GENOMIC DNA]</scope>
    <source>
        <strain evidence="1 2">P2F9704a</strain>
    </source>
</reference>
<comment type="caution">
    <text evidence="1">The sequence shown here is derived from an EMBL/GenBank/DDBJ whole genome shotgun (WGS) entry which is preliminary data.</text>
</comment>
<name>A0ABD4TK89_9EURY</name>
<dbReference type="AlphaFoldDB" id="A0ABD4TK89"/>
<dbReference type="PROSITE" id="PS00018">
    <property type="entry name" value="EF_HAND_1"/>
    <property type="match status" value="1"/>
</dbReference>
<gene>
    <name evidence="1" type="ORF">FTO68_01920</name>
</gene>
<organism evidence="1 2">
    <name type="scientific">Methanocalculus taiwanensis</name>
    <dbReference type="NCBI Taxonomy" id="106207"/>
    <lineage>
        <taxon>Archaea</taxon>
        <taxon>Methanobacteriati</taxon>
        <taxon>Methanobacteriota</taxon>
        <taxon>Stenosarchaea group</taxon>
        <taxon>Methanomicrobia</taxon>
        <taxon>Methanomicrobiales</taxon>
        <taxon>Methanocalculaceae</taxon>
        <taxon>Methanocalculus</taxon>
    </lineage>
</organism>
<dbReference type="Gene3D" id="1.10.1330.10">
    <property type="entry name" value="Dockerin domain"/>
    <property type="match status" value="1"/>
</dbReference>
<accession>A0ABD4TK89</accession>